<proteinExistence type="inferred from homology"/>
<dbReference type="UniPathway" id="UPA00219"/>
<feature type="domain" description="PASTA" evidence="9">
    <location>
        <begin position="630"/>
        <end position="687"/>
    </location>
</feature>
<keyword evidence="8" id="KW-0812">Transmembrane</keyword>
<gene>
    <name evidence="10" type="ORF">CHH61_04375</name>
</gene>
<dbReference type="GO" id="GO:0009252">
    <property type="term" value="P:peptidoglycan biosynthetic process"/>
    <property type="evidence" value="ECO:0007669"/>
    <property type="project" value="UniProtKB-UniPathway"/>
</dbReference>
<evidence type="ECO:0000256" key="8">
    <source>
        <dbReference type="SAM" id="Phobius"/>
    </source>
</evidence>
<reference evidence="10 11" key="1">
    <citation type="submission" date="2017-07" db="EMBL/GenBank/DDBJ databases">
        <title>Isolation and whole genome analysis of endospore-forming bacteria from heroin.</title>
        <authorList>
            <person name="Kalinowski J."/>
            <person name="Ahrens B."/>
            <person name="Al-Dilaimi A."/>
            <person name="Winkler A."/>
            <person name="Wibberg D."/>
            <person name="Schleenbecker U."/>
            <person name="Ruckert C."/>
            <person name="Wolfel R."/>
            <person name="Grass G."/>
        </authorList>
    </citation>
    <scope>NUCLEOTIDE SEQUENCE [LARGE SCALE GENOMIC DNA]</scope>
    <source>
        <strain evidence="10 11">7523-2</strain>
    </source>
</reference>
<evidence type="ECO:0000256" key="5">
    <source>
        <dbReference type="ARBA" id="ARBA00023136"/>
    </source>
</evidence>
<dbReference type="SMART" id="SM00740">
    <property type="entry name" value="PASTA"/>
    <property type="match status" value="2"/>
</dbReference>
<dbReference type="GO" id="GO:0008658">
    <property type="term" value="F:penicillin binding"/>
    <property type="evidence" value="ECO:0007669"/>
    <property type="project" value="InterPro"/>
</dbReference>
<dbReference type="CDD" id="cd06576">
    <property type="entry name" value="PASTA_Pbp2x-like_1"/>
    <property type="match status" value="1"/>
</dbReference>
<dbReference type="SUPFAM" id="SSF56519">
    <property type="entry name" value="Penicillin binding protein dimerisation domain"/>
    <property type="match status" value="1"/>
</dbReference>
<evidence type="ECO:0000256" key="3">
    <source>
        <dbReference type="ARBA" id="ARBA00007171"/>
    </source>
</evidence>
<dbReference type="GO" id="GO:0005886">
    <property type="term" value="C:plasma membrane"/>
    <property type="evidence" value="ECO:0007669"/>
    <property type="project" value="TreeGrafter"/>
</dbReference>
<dbReference type="InterPro" id="IPR001460">
    <property type="entry name" value="PCN-bd_Tpept"/>
</dbReference>
<dbReference type="CDD" id="cd06575">
    <property type="entry name" value="PASTA_Pbp2x-like_2"/>
    <property type="match status" value="1"/>
</dbReference>
<evidence type="ECO:0000256" key="4">
    <source>
        <dbReference type="ARBA" id="ARBA00012448"/>
    </source>
</evidence>
<comment type="caution">
    <text evidence="10">The sequence shown here is derived from an EMBL/GenBank/DDBJ whole genome shotgun (WGS) entry which is preliminary data.</text>
</comment>
<comment type="similarity">
    <text evidence="3">Belongs to the transpeptidase family.</text>
</comment>
<protein>
    <recommendedName>
        <fullName evidence="4">serine-type D-Ala-D-Ala carboxypeptidase</fullName>
        <ecNumber evidence="4">3.4.16.4</ecNumber>
    </recommendedName>
</protein>
<accession>A0A268S3I2</accession>
<feature type="region of interest" description="Disordered" evidence="7">
    <location>
        <begin position="743"/>
        <end position="801"/>
    </location>
</feature>
<comment type="subcellular location">
    <subcellularLocation>
        <location evidence="1">Membrane</location>
    </subcellularLocation>
</comment>
<dbReference type="Pfam" id="PF00905">
    <property type="entry name" value="Transpeptidase"/>
    <property type="match status" value="1"/>
</dbReference>
<dbReference type="PANTHER" id="PTHR30627">
    <property type="entry name" value="PEPTIDOGLYCAN D,D-TRANSPEPTIDASE"/>
    <property type="match status" value="1"/>
</dbReference>
<name>A0A268S3I2_SHOCL</name>
<evidence type="ECO:0000256" key="7">
    <source>
        <dbReference type="SAM" id="MobiDB-lite"/>
    </source>
</evidence>
<comment type="catalytic activity">
    <reaction evidence="6">
        <text>Preferential cleavage: (Ac)2-L-Lys-D-Ala-|-D-Ala. Also transpeptidation of peptidyl-alanyl moieties that are N-acyl substituents of D-alanine.</text>
        <dbReference type="EC" id="3.4.16.4"/>
    </reaction>
</comment>
<dbReference type="AlphaFoldDB" id="A0A268S3I2"/>
<feature type="domain" description="PASTA" evidence="9">
    <location>
        <begin position="688"/>
        <end position="744"/>
    </location>
</feature>
<dbReference type="PROSITE" id="PS51178">
    <property type="entry name" value="PASTA"/>
    <property type="match status" value="2"/>
</dbReference>
<dbReference type="PANTHER" id="PTHR30627:SF26">
    <property type="entry name" value="PENICILLIN-BINDING PROTEIN 2B"/>
    <property type="match status" value="1"/>
</dbReference>
<dbReference type="InterPro" id="IPR050515">
    <property type="entry name" value="Beta-lactam/transpept"/>
</dbReference>
<dbReference type="EC" id="3.4.16.4" evidence="4"/>
<evidence type="ECO:0000256" key="6">
    <source>
        <dbReference type="ARBA" id="ARBA00034000"/>
    </source>
</evidence>
<dbReference type="Gene3D" id="3.40.710.10">
    <property type="entry name" value="DD-peptidase/beta-lactamase superfamily"/>
    <property type="match status" value="1"/>
</dbReference>
<sequence>MYLTVHKEWEWNLLEKKSNGFQDEFKRARFSYLGKEWWKVEIKRAVTNKRAVTLLFVFLGLFTILLGRMAYIQITKEVKGHDLVAMAEAKYNRSQVLESERGAILDRHGSVLAEDVPAYNVIAVLSDSQGPTQYVKDPQETAQKLAPLIGMEEGELEARLTDGKENGRFQIELGAGARNLTYEQKNEIEALNLPGILIQETKRRYYPKQTFASHVIGHHNSEDSAYNMGLEASMNDYLHAEDGHIEYASLGKGLSLGAGSDRVTLPKNGADIYTTLDTSIQAAMEQAMSQVEAEYEPEKMTAIAADPRTGEILAMSNRPSFNPNDYRNIENYLNLAVQDVVEPGSTMKMFTIAAAIEEGEFEDDSTYQSGRYEVDANSPPINDVNRSGWGEISYAEGFQRSSNVLMAKLVLERLGMERFYSYLKQFGFTEQTGIDLANEASSNVVEGRRADAARTAFGQNSTVTAIQMIQAATAIAGDGKMKKPYIIKEIVDENGDKIRETEPEVAGEPISEETAKHVRELLRGAVAEDHGTGKAYNIQGLEVAGKTGTAQIAEDGKYLSGHGQYLYSFLGMAPADNPKVILYVSVTKPKLDDNESGNAPVSMIFNAVMQSSMTYMDLEPNEEELLQEAEEQGFEMPQLAGERVDKAAETIPGEVVVLGEGEHITDQQPAPGTKVLPGDRIVLLTDGEVKMPDMAGWSSRDAMKVAALLDLTPEFKGNGYLQSQSIAPGEPVEEQNLLNAEFASNNERDEQEGHDQGGAGANAERTDEELEQAFEDVEEPVSEGDEEATTEEEESDGDQPE</sequence>
<dbReference type="InterPro" id="IPR005311">
    <property type="entry name" value="PBP_dimer"/>
</dbReference>
<dbReference type="InterPro" id="IPR012338">
    <property type="entry name" value="Beta-lactam/transpept-like"/>
</dbReference>
<evidence type="ECO:0000313" key="10">
    <source>
        <dbReference type="EMBL" id="PAF27060.1"/>
    </source>
</evidence>
<dbReference type="GO" id="GO:0071555">
    <property type="term" value="P:cell wall organization"/>
    <property type="evidence" value="ECO:0007669"/>
    <property type="project" value="TreeGrafter"/>
</dbReference>
<dbReference type="Pfam" id="PF03793">
    <property type="entry name" value="PASTA"/>
    <property type="match status" value="1"/>
</dbReference>
<feature type="compositionally biased region" description="Acidic residues" evidence="7">
    <location>
        <begin position="766"/>
        <end position="801"/>
    </location>
</feature>
<dbReference type="SUPFAM" id="SSF56601">
    <property type="entry name" value="beta-lactamase/transpeptidase-like"/>
    <property type="match status" value="1"/>
</dbReference>
<dbReference type="EMBL" id="NPBS01000022">
    <property type="protein sequence ID" value="PAF27060.1"/>
    <property type="molecule type" value="Genomic_DNA"/>
</dbReference>
<comment type="pathway">
    <text evidence="2">Cell wall biogenesis; peptidoglycan biosynthesis.</text>
</comment>
<keyword evidence="5 8" id="KW-0472">Membrane</keyword>
<dbReference type="SUPFAM" id="SSF54184">
    <property type="entry name" value="Penicillin-binding protein 2x (pbp-2x), c-terminal domain"/>
    <property type="match status" value="2"/>
</dbReference>
<feature type="transmembrane region" description="Helical" evidence="8">
    <location>
        <begin position="51"/>
        <end position="71"/>
    </location>
</feature>
<dbReference type="Pfam" id="PF03717">
    <property type="entry name" value="PBP_dimer"/>
    <property type="match status" value="1"/>
</dbReference>
<dbReference type="Gene3D" id="3.90.1310.10">
    <property type="entry name" value="Penicillin-binding protein 2a (Domain 2)"/>
    <property type="match status" value="1"/>
</dbReference>
<keyword evidence="8" id="KW-1133">Transmembrane helix</keyword>
<evidence type="ECO:0000259" key="9">
    <source>
        <dbReference type="PROSITE" id="PS51178"/>
    </source>
</evidence>
<evidence type="ECO:0000256" key="1">
    <source>
        <dbReference type="ARBA" id="ARBA00004370"/>
    </source>
</evidence>
<dbReference type="InterPro" id="IPR036138">
    <property type="entry name" value="PBP_dimer_sf"/>
</dbReference>
<feature type="compositionally biased region" description="Basic and acidic residues" evidence="7">
    <location>
        <begin position="746"/>
        <end position="755"/>
    </location>
</feature>
<dbReference type="Proteomes" id="UP000216133">
    <property type="component" value="Unassembled WGS sequence"/>
</dbReference>
<evidence type="ECO:0000313" key="11">
    <source>
        <dbReference type="Proteomes" id="UP000216133"/>
    </source>
</evidence>
<dbReference type="InterPro" id="IPR005543">
    <property type="entry name" value="PASTA_dom"/>
</dbReference>
<evidence type="ECO:0000256" key="2">
    <source>
        <dbReference type="ARBA" id="ARBA00004752"/>
    </source>
</evidence>
<organism evidence="10 11">
    <name type="scientific">Shouchella clausii</name>
    <name type="common">Alkalihalobacillus clausii</name>
    <dbReference type="NCBI Taxonomy" id="79880"/>
    <lineage>
        <taxon>Bacteria</taxon>
        <taxon>Bacillati</taxon>
        <taxon>Bacillota</taxon>
        <taxon>Bacilli</taxon>
        <taxon>Bacillales</taxon>
        <taxon>Bacillaceae</taxon>
        <taxon>Shouchella</taxon>
    </lineage>
</organism>
<dbReference type="GO" id="GO:0009002">
    <property type="term" value="F:serine-type D-Ala-D-Ala carboxypeptidase activity"/>
    <property type="evidence" value="ECO:0007669"/>
    <property type="project" value="UniProtKB-EC"/>
</dbReference>